<feature type="compositionally biased region" description="Polar residues" evidence="1">
    <location>
        <begin position="525"/>
        <end position="536"/>
    </location>
</feature>
<feature type="region of interest" description="Disordered" evidence="1">
    <location>
        <begin position="455"/>
        <end position="616"/>
    </location>
</feature>
<feature type="region of interest" description="Disordered" evidence="1">
    <location>
        <begin position="677"/>
        <end position="714"/>
    </location>
</feature>
<protein>
    <submittedName>
        <fullName evidence="2">Uncharacterized protein</fullName>
    </submittedName>
</protein>
<proteinExistence type="predicted"/>
<dbReference type="Proteomes" id="UP001283361">
    <property type="component" value="Unassembled WGS sequence"/>
</dbReference>
<feature type="compositionally biased region" description="Basic residues" evidence="1">
    <location>
        <begin position="484"/>
        <end position="493"/>
    </location>
</feature>
<dbReference type="GO" id="GO:0005813">
    <property type="term" value="C:centrosome"/>
    <property type="evidence" value="ECO:0007669"/>
    <property type="project" value="TreeGrafter"/>
</dbReference>
<dbReference type="InterPro" id="IPR039302">
    <property type="entry name" value="MAP10"/>
</dbReference>
<sequence length="925" mass="101581">MGPTVPSVQGDKGLFKLYNLMGKEIGYFVLGFRMLCLGPSLIPHLPDSALMRRQSKGRHKKVERVVENMLDSSLRNVTDKENEEEFVMRNSASMTDPIQHDVLLQTVDMEDKAIHVVVSGVDMETNTNLLAKESHSTGTQTEKRKYQKEAMNSEKKWSQFEQIDHKDDENDIIMSNIVCPPPLFYNSDASPKVEIKSQQNVPHVLNEEIYLEDLSDIDSFDGEGIKQQLAHKISETHLISEQSISQSPLGEKYVPQSRQREHVNGLEVAPQPDMVFPLLTALINELACVQNPQFLLDVSKKMQMNKVPAMSPKVARQPETKADNISPHVVSAVAAALAKKSNNSIKPANIESSTIVKQHHSPKAKAYSEASPKDKVTKQVPATANKTKLVYKLTTTQRLRLQKTNPKWLERAEGKATQVVTKKEQFQPEASDVNATNFSDTLTEVRRLAEMELNSTAGGDTLQHIASEPESKKSTLSHTTFERSRHRRRKSSTQRREQKIGSVAIRKSTSPKIKSRIRHHRTECHSANNKDSSGSGDMSRRKKPVPLERHLSGLSSPAPLDPDYNGAGLEEPLSARSDLPSSRSRSIEVHLPSAKSHTHDDSGSGTITDAEDSQPEDEAAITIVGNASNDDVDIPLPDGSAADKPQVQVLNFPRYISREDSLPETIAGAANASLNASGTLNDDSPLESTRHSQNILGPERSNSRMQHSTDLDTRQFHSTDEPELQDLVSEADNHSHSAGGHRSFTETGATASKFPVINPQLSENSPVPSMRRSTSKLEPGTGHSYLPSMSMSKGYTSPISSRPGTPKSGAAQGNRFENQPLPGKDSTVVTPRNKLTPRSLSGSPKRPTPRPRRPLRESIHTDSLSSYMPSDPENALVSLSSSNKSGLSGGNYSDDFNSGDSADVASSIEQLPKIVPSTKLGYTIN</sequence>
<keyword evidence="3" id="KW-1185">Reference proteome</keyword>
<feature type="compositionally biased region" description="Low complexity" evidence="1">
    <location>
        <begin position="874"/>
        <end position="893"/>
    </location>
</feature>
<dbReference type="EMBL" id="JAWDGP010006922">
    <property type="protein sequence ID" value="KAK3732978.1"/>
    <property type="molecule type" value="Genomic_DNA"/>
</dbReference>
<dbReference type="GO" id="GO:0008017">
    <property type="term" value="F:microtubule binding"/>
    <property type="evidence" value="ECO:0007669"/>
    <property type="project" value="InterPro"/>
</dbReference>
<dbReference type="PANTHER" id="PTHR21831:SF2">
    <property type="entry name" value="MICROTUBULE-ASSOCIATED PROTEIN 10"/>
    <property type="match status" value="1"/>
</dbReference>
<feature type="region of interest" description="Disordered" evidence="1">
    <location>
        <begin position="756"/>
        <end position="894"/>
    </location>
</feature>
<dbReference type="GO" id="GO:0031122">
    <property type="term" value="P:cytoplasmic microtubule organization"/>
    <property type="evidence" value="ECO:0007669"/>
    <property type="project" value="TreeGrafter"/>
</dbReference>
<dbReference type="GO" id="GO:1990023">
    <property type="term" value="C:mitotic spindle midzone"/>
    <property type="evidence" value="ECO:0007669"/>
    <property type="project" value="TreeGrafter"/>
</dbReference>
<organism evidence="2 3">
    <name type="scientific">Elysia crispata</name>
    <name type="common">lettuce slug</name>
    <dbReference type="NCBI Taxonomy" id="231223"/>
    <lineage>
        <taxon>Eukaryota</taxon>
        <taxon>Metazoa</taxon>
        <taxon>Spiralia</taxon>
        <taxon>Lophotrochozoa</taxon>
        <taxon>Mollusca</taxon>
        <taxon>Gastropoda</taxon>
        <taxon>Heterobranchia</taxon>
        <taxon>Euthyneura</taxon>
        <taxon>Panpulmonata</taxon>
        <taxon>Sacoglossa</taxon>
        <taxon>Placobranchoidea</taxon>
        <taxon>Plakobranchidae</taxon>
        <taxon>Elysia</taxon>
    </lineage>
</organism>
<evidence type="ECO:0000256" key="1">
    <source>
        <dbReference type="SAM" id="MobiDB-lite"/>
    </source>
</evidence>
<accession>A0AAE0Y679</accession>
<reference evidence="2" key="1">
    <citation type="journal article" date="2023" name="G3 (Bethesda)">
        <title>A reference genome for the long-term kleptoplast-retaining sea slug Elysia crispata morphotype clarki.</title>
        <authorList>
            <person name="Eastman K.E."/>
            <person name="Pendleton A.L."/>
            <person name="Shaikh M.A."/>
            <person name="Suttiyut T."/>
            <person name="Ogas R."/>
            <person name="Tomko P."/>
            <person name="Gavelis G."/>
            <person name="Widhalm J.R."/>
            <person name="Wisecaver J.H."/>
        </authorList>
    </citation>
    <scope>NUCLEOTIDE SEQUENCE</scope>
    <source>
        <strain evidence="2">ECLA1</strain>
    </source>
</reference>
<dbReference type="GO" id="GO:0097431">
    <property type="term" value="C:mitotic spindle pole"/>
    <property type="evidence" value="ECO:0007669"/>
    <property type="project" value="TreeGrafter"/>
</dbReference>
<evidence type="ECO:0000313" key="2">
    <source>
        <dbReference type="EMBL" id="KAK3732978.1"/>
    </source>
</evidence>
<feature type="compositionally biased region" description="Polar residues" evidence="1">
    <location>
        <begin position="787"/>
        <end position="803"/>
    </location>
</feature>
<dbReference type="GO" id="GO:0032467">
    <property type="term" value="P:positive regulation of cytokinesis"/>
    <property type="evidence" value="ECO:0007669"/>
    <property type="project" value="TreeGrafter"/>
</dbReference>
<dbReference type="GO" id="GO:0030496">
    <property type="term" value="C:midbody"/>
    <property type="evidence" value="ECO:0007669"/>
    <property type="project" value="TreeGrafter"/>
</dbReference>
<dbReference type="GO" id="GO:0051256">
    <property type="term" value="P:mitotic spindle midzone assembly"/>
    <property type="evidence" value="ECO:0007669"/>
    <property type="project" value="TreeGrafter"/>
</dbReference>
<dbReference type="PANTHER" id="PTHR21831">
    <property type="entry name" value="MICROTUBULE-ASSOCIATED PROTEIN 10"/>
    <property type="match status" value="1"/>
</dbReference>
<gene>
    <name evidence="2" type="ORF">RRG08_002586</name>
</gene>
<dbReference type="AlphaFoldDB" id="A0AAE0Y679"/>
<feature type="compositionally biased region" description="Basic residues" evidence="1">
    <location>
        <begin position="513"/>
        <end position="522"/>
    </location>
</feature>
<name>A0AAE0Y679_9GAST</name>
<dbReference type="GO" id="GO:0005881">
    <property type="term" value="C:cytoplasmic microtubule"/>
    <property type="evidence" value="ECO:0007669"/>
    <property type="project" value="TreeGrafter"/>
</dbReference>
<comment type="caution">
    <text evidence="2">The sequence shown here is derived from an EMBL/GenBank/DDBJ whole genome shotgun (WGS) entry which is preliminary data.</text>
</comment>
<evidence type="ECO:0000313" key="3">
    <source>
        <dbReference type="Proteomes" id="UP001283361"/>
    </source>
</evidence>
<feature type="region of interest" description="Disordered" evidence="1">
    <location>
        <begin position="355"/>
        <end position="379"/>
    </location>
</feature>